<sequence length="1185" mass="131082">MTGTHNPLVPGLQTLDLPPGYDSGDDVLNAFYVPALQRAVDYARSVGYFRSSSLSVAARGLSRFVNGGGTMRLLCGVELRDEDAQALQGKATLDGPLAQRLAEGLATTSDIDRRRIEVLAWLVKQGRLEVRVAVPVDADGQPLPGRENNPYFHEKVGILRDAAGDGVAFQGSVNESATAWTRNFESFSVYTSWDGTAAHFSFWASRFEQRWDGEVPGFRVYPLPEAAEKALLGHAPDSVPGERDPEEPPPVGEPSTVARFLQIAPRLPWATEIAEATIGVRLFPHQRQNVARLAGLYPRSWLVADEVGLGKTVSAGMSLRRLLLNGEVRKALILAPANVCRQWQDELFEKFALWVPRLDQGKIFGAHSDDVRSAGPNPYAEHPVLLASSHLARRPDQQKLLLAAAPYDLLVVDEAHHARRQHGNEDRYRPSRLLELLDTVNRQNAARAMWLLTATPLQTAAVELVDLLRQTGLTGALADEHAFVRFYRELGKPDDKGIAWAWLAEQIRRTPDMPRTEAEEALAADIVRRLGPVRAEIVFRFGRDGVAAEQRLQEIGVAGRQALKEWLRALGPVGQYVARHSRATLKAYRQRGLISENLAERDVRPHVVDLHPDEQQLYDDLEALIDRLLEAHGKRRGAGFVLTVYRRRLTSSWAAIHRTLLKRLHNEETLLDQTVLEEDTADDLDDDGLGGVKDTDAVPLTAKDLEEMRTYADRIAQVQDGKFAALERHLDEARGDGRSVIVFTQFTDTLDSLRDRLHQRYRSRLATFTGDGGRVFRENEGWIHVSKRDLVEAVRARSVTVLLATDAASEGLNLQTCSYLINYDMPWNPMRVEQRIGRVDRLGQVRDTIAVRNFFIEGTVEEEVYRALASRIDMFSGIVGGLQPILGAVEGTFRDVFRAPVSERAQARKASVQALVELAESNPGADLPLGADEDPYPILQPEPSPVTLADLREVVIERLGAVLDEPGRPVTTDPSRASRDPESWIALATYGHPRLDMALAKRAAGAAPASVVLAEDGLTGPAVAVRSDTVPPRPAQALADIDALGPSVNRTEAEALAESILARAALARRARYEAVGQRNKADAREKLRRRFADLVRAVLADAAAAGRAAGTTTEPGLLWLDLKGEANALRYIDAFRQRLGLEKGPFLRPDGDEDRRLDEDEWARRRYVYGEQLKALGAEIQRLDA</sequence>
<feature type="region of interest" description="Disordered" evidence="2">
    <location>
        <begin position="235"/>
        <end position="254"/>
    </location>
</feature>
<evidence type="ECO:0000256" key="2">
    <source>
        <dbReference type="SAM" id="MobiDB-lite"/>
    </source>
</evidence>
<dbReference type="InterPro" id="IPR001650">
    <property type="entry name" value="Helicase_C-like"/>
</dbReference>
<gene>
    <name evidence="5" type="ORF">GA0070610_1738</name>
</gene>
<dbReference type="GO" id="GO:0005524">
    <property type="term" value="F:ATP binding"/>
    <property type="evidence" value="ECO:0007669"/>
    <property type="project" value="InterPro"/>
</dbReference>
<dbReference type="InterPro" id="IPR000330">
    <property type="entry name" value="SNF2_N"/>
</dbReference>
<organism evidence="5 6">
    <name type="scientific">Micromonospora echinofusca</name>
    <dbReference type="NCBI Taxonomy" id="47858"/>
    <lineage>
        <taxon>Bacteria</taxon>
        <taxon>Bacillati</taxon>
        <taxon>Actinomycetota</taxon>
        <taxon>Actinomycetes</taxon>
        <taxon>Micromonosporales</taxon>
        <taxon>Micromonosporaceae</taxon>
        <taxon>Micromonospora</taxon>
    </lineage>
</organism>
<evidence type="ECO:0000259" key="4">
    <source>
        <dbReference type="PROSITE" id="PS51194"/>
    </source>
</evidence>
<name>A0A1C5G6K3_MICEH</name>
<dbReference type="SMART" id="SM00487">
    <property type="entry name" value="DEXDc"/>
    <property type="match status" value="1"/>
</dbReference>
<dbReference type="SUPFAM" id="SSF52540">
    <property type="entry name" value="P-loop containing nucleoside triphosphate hydrolases"/>
    <property type="match status" value="2"/>
</dbReference>
<dbReference type="Gene3D" id="3.40.50.10810">
    <property type="entry name" value="Tandem AAA-ATPase domain"/>
    <property type="match status" value="1"/>
</dbReference>
<dbReference type="CDD" id="cd18793">
    <property type="entry name" value="SF2_C_SNF"/>
    <property type="match status" value="1"/>
</dbReference>
<protein>
    <submittedName>
        <fullName evidence="5">SNF2 family N-terminal domain-containing protein</fullName>
    </submittedName>
</protein>
<dbReference type="AlphaFoldDB" id="A0A1C5G6K3"/>
<dbReference type="InterPro" id="IPR038718">
    <property type="entry name" value="SNF2-like_sf"/>
</dbReference>
<dbReference type="EMBL" id="LT607733">
    <property type="protein sequence ID" value="SCG15504.1"/>
    <property type="molecule type" value="Genomic_DNA"/>
</dbReference>
<evidence type="ECO:0000256" key="1">
    <source>
        <dbReference type="ARBA" id="ARBA00022801"/>
    </source>
</evidence>
<proteinExistence type="predicted"/>
<dbReference type="InterPro" id="IPR027417">
    <property type="entry name" value="P-loop_NTPase"/>
</dbReference>
<evidence type="ECO:0000313" key="5">
    <source>
        <dbReference type="EMBL" id="SCG15504.1"/>
    </source>
</evidence>
<feature type="domain" description="Helicase C-terminal" evidence="4">
    <location>
        <begin position="725"/>
        <end position="886"/>
    </location>
</feature>
<evidence type="ECO:0000313" key="6">
    <source>
        <dbReference type="Proteomes" id="UP000198251"/>
    </source>
</evidence>
<dbReference type="PROSITE" id="PS51194">
    <property type="entry name" value="HELICASE_CTER"/>
    <property type="match status" value="1"/>
</dbReference>
<feature type="domain" description="Helicase ATP-binding" evidence="3">
    <location>
        <begin position="292"/>
        <end position="474"/>
    </location>
</feature>
<keyword evidence="1" id="KW-0378">Hydrolase</keyword>
<reference evidence="5 6" key="1">
    <citation type="submission" date="2016-06" db="EMBL/GenBank/DDBJ databases">
        <authorList>
            <person name="Kjaerup R.B."/>
            <person name="Dalgaard T.S."/>
            <person name="Juul-Madsen H.R."/>
        </authorList>
    </citation>
    <scope>NUCLEOTIDE SEQUENCE [LARGE SCALE GENOMIC DNA]</scope>
    <source>
        <strain evidence="5 6">DSM 43913</strain>
    </source>
</reference>
<evidence type="ECO:0000259" key="3">
    <source>
        <dbReference type="PROSITE" id="PS51192"/>
    </source>
</evidence>
<accession>A0A1C5G6K3</accession>
<dbReference type="Pfam" id="PF00271">
    <property type="entry name" value="Helicase_C"/>
    <property type="match status" value="1"/>
</dbReference>
<dbReference type="REBASE" id="157992">
    <property type="entry name" value="Mec43913ORF1737P"/>
</dbReference>
<dbReference type="InterPro" id="IPR014001">
    <property type="entry name" value="Helicase_ATP-bd"/>
</dbReference>
<dbReference type="Gene3D" id="3.40.50.300">
    <property type="entry name" value="P-loop containing nucleotide triphosphate hydrolases"/>
    <property type="match status" value="1"/>
</dbReference>
<keyword evidence="6" id="KW-1185">Reference proteome</keyword>
<dbReference type="PANTHER" id="PTHR10799">
    <property type="entry name" value="SNF2/RAD54 HELICASE FAMILY"/>
    <property type="match status" value="1"/>
</dbReference>
<dbReference type="CDD" id="cd09179">
    <property type="entry name" value="PLDc_N_DEXD_a"/>
    <property type="match status" value="1"/>
</dbReference>
<dbReference type="Proteomes" id="UP000198251">
    <property type="component" value="Chromosome I"/>
</dbReference>
<dbReference type="PROSITE" id="PS51192">
    <property type="entry name" value="HELICASE_ATP_BIND_1"/>
    <property type="match status" value="1"/>
</dbReference>
<dbReference type="GO" id="GO:0016787">
    <property type="term" value="F:hydrolase activity"/>
    <property type="evidence" value="ECO:0007669"/>
    <property type="project" value="UniProtKB-KW"/>
</dbReference>
<dbReference type="SMART" id="SM00490">
    <property type="entry name" value="HELICc"/>
    <property type="match status" value="1"/>
</dbReference>
<dbReference type="Pfam" id="PF00176">
    <property type="entry name" value="SNF2-rel_dom"/>
    <property type="match status" value="1"/>
</dbReference>
<dbReference type="InterPro" id="IPR049730">
    <property type="entry name" value="SNF2/RAD54-like_C"/>
</dbReference>